<comment type="caution">
    <text evidence="2">The sequence shown here is derived from an EMBL/GenBank/DDBJ whole genome shotgun (WGS) entry which is preliminary data.</text>
</comment>
<dbReference type="AlphaFoldDB" id="A0A9W8DXE8"/>
<name>A0A9W8DXE8_9FUNG</name>
<gene>
    <name evidence="2" type="ORF">IWQ60_006354</name>
</gene>
<feature type="non-terminal residue" evidence="2">
    <location>
        <position position="199"/>
    </location>
</feature>
<reference evidence="2" key="1">
    <citation type="submission" date="2022-07" db="EMBL/GenBank/DDBJ databases">
        <title>Phylogenomic reconstructions and comparative analyses of Kickxellomycotina fungi.</title>
        <authorList>
            <person name="Reynolds N.K."/>
            <person name="Stajich J.E."/>
            <person name="Barry K."/>
            <person name="Grigoriev I.V."/>
            <person name="Crous P."/>
            <person name="Smith M.E."/>
        </authorList>
    </citation>
    <scope>NUCLEOTIDE SEQUENCE</scope>
    <source>
        <strain evidence="2">RSA 861</strain>
    </source>
</reference>
<feature type="compositionally biased region" description="Polar residues" evidence="1">
    <location>
        <begin position="106"/>
        <end position="120"/>
    </location>
</feature>
<proteinExistence type="predicted"/>
<accession>A0A9W8DXE8</accession>
<feature type="region of interest" description="Disordered" evidence="1">
    <location>
        <begin position="70"/>
        <end position="137"/>
    </location>
</feature>
<protein>
    <submittedName>
        <fullName evidence="2">Uncharacterized protein</fullName>
    </submittedName>
</protein>
<evidence type="ECO:0000313" key="3">
    <source>
        <dbReference type="Proteomes" id="UP001150569"/>
    </source>
</evidence>
<sequence length="199" mass="21323">MNSVTKFLPLSKITTAAEVDHQLELVQQETRRVTNSCAILVHQNRMTPSLQAEFQAQLRSLESRRQKYLNRKRQLQPTGDVPPVGGPRGGSATPALAANLARPTATPYSSNATHVGQPTLVTGLRSPAPSRTTSARDLQRMASTSPILIEDAAAAASMSIPSPPVLGKRPRSPIVVDDDDDSSVYGLHRAPSSDVEVIA</sequence>
<evidence type="ECO:0000256" key="1">
    <source>
        <dbReference type="SAM" id="MobiDB-lite"/>
    </source>
</evidence>
<dbReference type="EMBL" id="JANBPT010000378">
    <property type="protein sequence ID" value="KAJ1922706.1"/>
    <property type="molecule type" value="Genomic_DNA"/>
</dbReference>
<evidence type="ECO:0000313" key="2">
    <source>
        <dbReference type="EMBL" id="KAJ1922706.1"/>
    </source>
</evidence>
<keyword evidence="3" id="KW-1185">Reference proteome</keyword>
<organism evidence="2 3">
    <name type="scientific">Tieghemiomyces parasiticus</name>
    <dbReference type="NCBI Taxonomy" id="78921"/>
    <lineage>
        <taxon>Eukaryota</taxon>
        <taxon>Fungi</taxon>
        <taxon>Fungi incertae sedis</taxon>
        <taxon>Zoopagomycota</taxon>
        <taxon>Kickxellomycotina</taxon>
        <taxon>Dimargaritomycetes</taxon>
        <taxon>Dimargaritales</taxon>
        <taxon>Dimargaritaceae</taxon>
        <taxon>Tieghemiomyces</taxon>
    </lineage>
</organism>
<feature type="region of interest" description="Disordered" evidence="1">
    <location>
        <begin position="159"/>
        <end position="199"/>
    </location>
</feature>
<dbReference type="Proteomes" id="UP001150569">
    <property type="component" value="Unassembled WGS sequence"/>
</dbReference>